<evidence type="ECO:0000256" key="1">
    <source>
        <dbReference type="SAM" id="MobiDB-lite"/>
    </source>
</evidence>
<dbReference type="PANTHER" id="PTHR28008">
    <property type="entry name" value="DOMAIN PROTEIN, PUTATIVE (AFU_ORTHOLOGUE AFUA_3G10980)-RELATED"/>
    <property type="match status" value="1"/>
</dbReference>
<feature type="transmembrane region" description="Helical" evidence="2">
    <location>
        <begin position="77"/>
        <end position="94"/>
    </location>
</feature>
<keyword evidence="4" id="KW-1185">Reference proteome</keyword>
<reference evidence="3 4" key="1">
    <citation type="journal article" date="2016" name="Mol. Biol. Evol.">
        <title>Comparative Genomics of Early-Diverging Mushroom-Forming Fungi Provides Insights into the Origins of Lignocellulose Decay Capabilities.</title>
        <authorList>
            <person name="Nagy L.G."/>
            <person name="Riley R."/>
            <person name="Tritt A."/>
            <person name="Adam C."/>
            <person name="Daum C."/>
            <person name="Floudas D."/>
            <person name="Sun H."/>
            <person name="Yadav J.S."/>
            <person name="Pangilinan J."/>
            <person name="Larsson K.H."/>
            <person name="Matsuura K."/>
            <person name="Barry K."/>
            <person name="Labutti K."/>
            <person name="Kuo R."/>
            <person name="Ohm R.A."/>
            <person name="Bhattacharya S.S."/>
            <person name="Shirouzu T."/>
            <person name="Yoshinaga Y."/>
            <person name="Martin F.M."/>
            <person name="Grigoriev I.V."/>
            <person name="Hibbett D.S."/>
        </authorList>
    </citation>
    <scope>NUCLEOTIDE SEQUENCE [LARGE SCALE GENOMIC DNA]</scope>
    <source>
        <strain evidence="3 4">TUFC12733</strain>
    </source>
</reference>
<evidence type="ECO:0000313" key="4">
    <source>
        <dbReference type="Proteomes" id="UP000076738"/>
    </source>
</evidence>
<sequence length="248" mass="28600">MPPAGGVSMSTARRPPSRTRLVLRRIMRSQKFLLPGNYHLPLRLRPWFIVFTLVDMVFLALLGFTNVVHHVPVNDKVLHFACLGLATGLVYFIFDVEEDARRIWIWRNAGLLITAFLCFVLGGIVSEFVQALLPYKTFQVGDIAANLLGSSVGLWLSWNLERYYRHRREISRLYQPLDVMDDQTDEEGDDTLPSFYTRLQPQAIRSPDMERSRLANVWDEREEIFHLEDDEDEVETPKAATHTVPGRT</sequence>
<feature type="region of interest" description="Disordered" evidence="1">
    <location>
        <begin position="228"/>
        <end position="248"/>
    </location>
</feature>
<dbReference type="OrthoDB" id="63581at2759"/>
<dbReference type="Proteomes" id="UP000076738">
    <property type="component" value="Unassembled WGS sequence"/>
</dbReference>
<keyword evidence="2" id="KW-0472">Membrane</keyword>
<gene>
    <name evidence="3" type="ORF">CALVIDRAFT_561864</name>
</gene>
<protein>
    <submittedName>
        <fullName evidence="3">Uncharacterized protein</fullName>
    </submittedName>
</protein>
<proteinExistence type="predicted"/>
<feature type="transmembrane region" description="Helical" evidence="2">
    <location>
        <begin position="138"/>
        <end position="158"/>
    </location>
</feature>
<feature type="transmembrane region" description="Helical" evidence="2">
    <location>
        <begin position="47"/>
        <end position="65"/>
    </location>
</feature>
<feature type="transmembrane region" description="Helical" evidence="2">
    <location>
        <begin position="106"/>
        <end position="126"/>
    </location>
</feature>
<name>A0A167PM16_CALVF</name>
<dbReference type="AlphaFoldDB" id="A0A167PM16"/>
<dbReference type="EMBL" id="KV417274">
    <property type="protein sequence ID" value="KZO98937.1"/>
    <property type="molecule type" value="Genomic_DNA"/>
</dbReference>
<keyword evidence="2" id="KW-0812">Transmembrane</keyword>
<keyword evidence="2" id="KW-1133">Transmembrane helix</keyword>
<dbReference type="PANTHER" id="PTHR28008:SF1">
    <property type="entry name" value="DOMAIN PROTEIN, PUTATIVE (AFU_ORTHOLOGUE AFUA_3G10980)-RELATED"/>
    <property type="match status" value="1"/>
</dbReference>
<accession>A0A167PM16</accession>
<organism evidence="3 4">
    <name type="scientific">Calocera viscosa (strain TUFC12733)</name>
    <dbReference type="NCBI Taxonomy" id="1330018"/>
    <lineage>
        <taxon>Eukaryota</taxon>
        <taxon>Fungi</taxon>
        <taxon>Dikarya</taxon>
        <taxon>Basidiomycota</taxon>
        <taxon>Agaricomycotina</taxon>
        <taxon>Dacrymycetes</taxon>
        <taxon>Dacrymycetales</taxon>
        <taxon>Dacrymycetaceae</taxon>
        <taxon>Calocera</taxon>
    </lineage>
</organism>
<evidence type="ECO:0000256" key="2">
    <source>
        <dbReference type="SAM" id="Phobius"/>
    </source>
</evidence>
<evidence type="ECO:0000313" key="3">
    <source>
        <dbReference type="EMBL" id="KZO98937.1"/>
    </source>
</evidence>